<reference evidence="7 8" key="1">
    <citation type="submission" date="2023-04" db="EMBL/GenBank/DDBJ databases">
        <title>Spirochaete genome identified in red abalone sample constitutes a novel genus.</title>
        <authorList>
            <person name="Sharma S.P."/>
            <person name="Purcell C.M."/>
            <person name="Hyde J.R."/>
            <person name="Severin A.J."/>
        </authorList>
    </citation>
    <scope>NUCLEOTIDE SEQUENCE [LARGE SCALE GENOMIC DNA]</scope>
    <source>
        <strain evidence="7 8">SP-2023</strain>
    </source>
</reference>
<keyword evidence="8" id="KW-1185">Reference proteome</keyword>
<keyword evidence="2 5" id="KW-0808">Transferase</keyword>
<dbReference type="NCBIfam" id="TIGR00214">
    <property type="entry name" value="lipB"/>
    <property type="match status" value="1"/>
</dbReference>
<evidence type="ECO:0000256" key="2">
    <source>
        <dbReference type="ARBA" id="ARBA00022679"/>
    </source>
</evidence>
<dbReference type="Proteomes" id="UP001228690">
    <property type="component" value="Chromosome"/>
</dbReference>
<gene>
    <name evidence="5 7" type="primary">lipB</name>
    <name evidence="7" type="ORF">P0082_12345</name>
</gene>
<dbReference type="InterPro" id="IPR020605">
    <property type="entry name" value="Octanoyltransferase_CS"/>
</dbReference>
<feature type="binding site" evidence="5">
    <location>
        <begin position="188"/>
        <end position="190"/>
    </location>
    <ligand>
        <name>substrate</name>
    </ligand>
</feature>
<evidence type="ECO:0000256" key="1">
    <source>
        <dbReference type="ARBA" id="ARBA00004821"/>
    </source>
</evidence>
<feature type="domain" description="BPL/LPL catalytic" evidence="6">
    <location>
        <begin position="48"/>
        <end position="259"/>
    </location>
</feature>
<evidence type="ECO:0000313" key="7">
    <source>
        <dbReference type="EMBL" id="WGK69246.1"/>
    </source>
</evidence>
<dbReference type="GO" id="GO:0033819">
    <property type="term" value="F:lipoyl(octanoyl) transferase activity"/>
    <property type="evidence" value="ECO:0007669"/>
    <property type="project" value="UniProtKB-EC"/>
</dbReference>
<keyword evidence="5" id="KW-0963">Cytoplasm</keyword>
<dbReference type="RefSeq" id="WP_326927434.1">
    <property type="nucleotide sequence ID" value="NZ_CP123443.1"/>
</dbReference>
<dbReference type="PROSITE" id="PS51733">
    <property type="entry name" value="BPL_LPL_CATALYTIC"/>
    <property type="match status" value="1"/>
</dbReference>
<dbReference type="EMBL" id="CP123443">
    <property type="protein sequence ID" value="WGK69246.1"/>
    <property type="molecule type" value="Genomic_DNA"/>
</dbReference>
<comment type="similarity">
    <text evidence="5">Belongs to the LipB family.</text>
</comment>
<dbReference type="InterPro" id="IPR045864">
    <property type="entry name" value="aa-tRNA-synth_II/BPL/LPL"/>
</dbReference>
<name>A0ABY8MGV6_9SPIO</name>
<comment type="miscellaneous">
    <text evidence="5">In the reaction, the free carboxyl group of octanoic acid is attached via an amide linkage to the epsilon-amino group of a specific lysine residue of lipoyl domains of lipoate-dependent enzymes.</text>
</comment>
<comment type="pathway">
    <text evidence="1 5">Protein modification; protein lipoylation via endogenous pathway; protein N(6)-(lipoyl)lysine from octanoyl-[acyl-carrier-protein]: step 1/2.</text>
</comment>
<dbReference type="EC" id="2.3.1.181" evidence="5"/>
<dbReference type="SUPFAM" id="SSF55681">
    <property type="entry name" value="Class II aaRS and biotin synthetases"/>
    <property type="match status" value="1"/>
</dbReference>
<proteinExistence type="inferred from homology"/>
<protein>
    <recommendedName>
        <fullName evidence="5">Octanoyltransferase</fullName>
        <ecNumber evidence="5">2.3.1.181</ecNumber>
    </recommendedName>
    <alternativeName>
        <fullName evidence="5">Lipoate-protein ligase B</fullName>
    </alternativeName>
    <alternativeName>
        <fullName evidence="5">Lipoyl/octanoyl transferase</fullName>
    </alternativeName>
    <alternativeName>
        <fullName evidence="5">Octanoyl-[acyl-carrier-protein]-protein N-octanoyltransferase</fullName>
    </alternativeName>
</protein>
<dbReference type="PANTHER" id="PTHR10993">
    <property type="entry name" value="OCTANOYLTRANSFERASE"/>
    <property type="match status" value="1"/>
</dbReference>
<dbReference type="InterPro" id="IPR004143">
    <property type="entry name" value="BPL_LPL_catalytic"/>
</dbReference>
<dbReference type="HAMAP" id="MF_00013">
    <property type="entry name" value="LipB"/>
    <property type="match status" value="1"/>
</dbReference>
<evidence type="ECO:0000313" key="8">
    <source>
        <dbReference type="Proteomes" id="UP001228690"/>
    </source>
</evidence>
<feature type="active site" description="Acyl-thioester intermediate" evidence="5">
    <location>
        <position position="206"/>
    </location>
</feature>
<dbReference type="PANTHER" id="PTHR10993:SF7">
    <property type="entry name" value="LIPOYLTRANSFERASE 2, MITOCHONDRIAL-RELATED"/>
    <property type="match status" value="1"/>
</dbReference>
<dbReference type="Pfam" id="PF21948">
    <property type="entry name" value="LplA-B_cat"/>
    <property type="match status" value="1"/>
</dbReference>
<dbReference type="CDD" id="cd16444">
    <property type="entry name" value="LipB"/>
    <property type="match status" value="1"/>
</dbReference>
<comment type="function">
    <text evidence="4 5">Catalyzes the transfer of endogenously produced octanoic acid from octanoyl-acyl-carrier-protein onto the lipoyl domains of lipoate-dependent enzymes. Lipoyl-ACP can also act as a substrate although octanoyl-ACP is likely to be the physiological substrate.</text>
</comment>
<evidence type="ECO:0000256" key="4">
    <source>
        <dbReference type="ARBA" id="ARBA00024732"/>
    </source>
</evidence>
<comment type="subcellular location">
    <subcellularLocation>
        <location evidence="5">Cytoplasm</location>
    </subcellularLocation>
</comment>
<comment type="catalytic activity">
    <reaction evidence="5">
        <text>octanoyl-[ACP] + L-lysyl-[protein] = N(6)-octanoyl-L-lysyl-[protein] + holo-[ACP] + H(+)</text>
        <dbReference type="Rhea" id="RHEA:17665"/>
        <dbReference type="Rhea" id="RHEA-COMP:9636"/>
        <dbReference type="Rhea" id="RHEA-COMP:9685"/>
        <dbReference type="Rhea" id="RHEA-COMP:9752"/>
        <dbReference type="Rhea" id="RHEA-COMP:9928"/>
        <dbReference type="ChEBI" id="CHEBI:15378"/>
        <dbReference type="ChEBI" id="CHEBI:29969"/>
        <dbReference type="ChEBI" id="CHEBI:64479"/>
        <dbReference type="ChEBI" id="CHEBI:78463"/>
        <dbReference type="ChEBI" id="CHEBI:78809"/>
        <dbReference type="EC" id="2.3.1.181"/>
    </reaction>
</comment>
<dbReference type="InterPro" id="IPR000544">
    <property type="entry name" value="Octanoyltransferase"/>
</dbReference>
<sequence>MDTEIQAVQAKDGRETGRNRLAVKYPGRVSYEEGLRLQQEIWQQRVAGDICDTLLLLEHDPVFTMGRRDSRHNMRLPERQLSAPVVRCDRGGEMTYHGPGQLVGYFHAKLSQLDNGRGIGIKELIFRLEETIILLLRLDYGLNPRRDPEHRGVWLESREGHSHNHGAPAAAKIAALGISVRQGVSMHGFALNIITDLSFFQQIVPCGIAGRGVTSLKQELKRGACPQKAAQTNNVGVLPDLATVADQLCRHFRIVFGYA</sequence>
<organism evidence="7 8">
    <name type="scientific">Candidatus Haliotispira prima</name>
    <dbReference type="NCBI Taxonomy" id="3034016"/>
    <lineage>
        <taxon>Bacteria</taxon>
        <taxon>Pseudomonadati</taxon>
        <taxon>Spirochaetota</taxon>
        <taxon>Spirochaetia</taxon>
        <taxon>Spirochaetales</taxon>
        <taxon>Spirochaetaceae</taxon>
        <taxon>Candidatus Haliotispira</taxon>
    </lineage>
</organism>
<dbReference type="NCBIfam" id="NF010925">
    <property type="entry name" value="PRK14345.1"/>
    <property type="match status" value="1"/>
</dbReference>
<keyword evidence="3 5" id="KW-0012">Acyltransferase</keyword>
<feature type="binding site" evidence="5">
    <location>
        <begin position="175"/>
        <end position="177"/>
    </location>
    <ligand>
        <name>substrate</name>
    </ligand>
</feature>
<accession>A0ABY8MGV6</accession>
<evidence type="ECO:0000256" key="3">
    <source>
        <dbReference type="ARBA" id="ARBA00023315"/>
    </source>
</evidence>
<evidence type="ECO:0000259" key="6">
    <source>
        <dbReference type="PROSITE" id="PS51733"/>
    </source>
</evidence>
<dbReference type="PROSITE" id="PS01313">
    <property type="entry name" value="LIPB"/>
    <property type="match status" value="1"/>
</dbReference>
<feature type="binding site" evidence="5">
    <location>
        <begin position="90"/>
        <end position="97"/>
    </location>
    <ligand>
        <name>substrate</name>
    </ligand>
</feature>
<dbReference type="Gene3D" id="3.30.930.10">
    <property type="entry name" value="Bira Bifunctional Protein, Domain 2"/>
    <property type="match status" value="1"/>
</dbReference>
<evidence type="ECO:0000256" key="5">
    <source>
        <dbReference type="HAMAP-Rule" id="MF_00013"/>
    </source>
</evidence>
<feature type="site" description="Lowers pKa of active site Cys" evidence="5">
    <location>
        <position position="172"/>
    </location>
</feature>